<dbReference type="InterPro" id="IPR029044">
    <property type="entry name" value="Nucleotide-diphossugar_trans"/>
</dbReference>
<accession>A0ABT3Y647</accession>
<dbReference type="InterPro" id="IPR001173">
    <property type="entry name" value="Glyco_trans_2-like"/>
</dbReference>
<evidence type="ECO:0000313" key="3">
    <source>
        <dbReference type="Proteomes" id="UP001070176"/>
    </source>
</evidence>
<gene>
    <name evidence="2" type="ORF">OEA66_14815</name>
</gene>
<dbReference type="PANTHER" id="PTHR43685:SF3">
    <property type="entry name" value="SLR2126 PROTEIN"/>
    <property type="match status" value="1"/>
</dbReference>
<dbReference type="Proteomes" id="UP001070176">
    <property type="component" value="Unassembled WGS sequence"/>
</dbReference>
<organism evidence="2 3">
    <name type="scientific">Chryseobacterium luquanense</name>
    <dbReference type="NCBI Taxonomy" id="2983766"/>
    <lineage>
        <taxon>Bacteria</taxon>
        <taxon>Pseudomonadati</taxon>
        <taxon>Bacteroidota</taxon>
        <taxon>Flavobacteriia</taxon>
        <taxon>Flavobacteriales</taxon>
        <taxon>Weeksellaceae</taxon>
        <taxon>Chryseobacterium group</taxon>
        <taxon>Chryseobacterium</taxon>
    </lineage>
</organism>
<dbReference type="PANTHER" id="PTHR43685">
    <property type="entry name" value="GLYCOSYLTRANSFERASE"/>
    <property type="match status" value="1"/>
</dbReference>
<dbReference type="RefSeq" id="WP_267282120.1">
    <property type="nucleotide sequence ID" value="NZ_JAOVZV010000016.1"/>
</dbReference>
<evidence type="ECO:0000259" key="1">
    <source>
        <dbReference type="Pfam" id="PF00535"/>
    </source>
</evidence>
<protein>
    <submittedName>
        <fullName evidence="2">Glycosyltransferase family 2 protein</fullName>
    </submittedName>
</protein>
<dbReference type="SUPFAM" id="SSF53448">
    <property type="entry name" value="Nucleotide-diphospho-sugar transferases"/>
    <property type="match status" value="1"/>
</dbReference>
<feature type="domain" description="Glycosyltransferase 2-like" evidence="1">
    <location>
        <begin position="3"/>
        <end position="124"/>
    </location>
</feature>
<name>A0ABT3Y647_9FLAO</name>
<dbReference type="EMBL" id="JAOVZV010000016">
    <property type="protein sequence ID" value="MCX8533625.1"/>
    <property type="molecule type" value="Genomic_DNA"/>
</dbReference>
<keyword evidence="3" id="KW-1185">Reference proteome</keyword>
<reference evidence="2" key="1">
    <citation type="submission" date="2022-10" db="EMBL/GenBank/DDBJ databases">
        <title>Chryseobacterium sp. nov., a novel bacterial species.</title>
        <authorList>
            <person name="Cao Y."/>
        </authorList>
    </citation>
    <scope>NUCLEOTIDE SEQUENCE</scope>
    <source>
        <strain evidence="2">KC 927</strain>
    </source>
</reference>
<dbReference type="Pfam" id="PF00535">
    <property type="entry name" value="Glycos_transf_2"/>
    <property type="match status" value="1"/>
</dbReference>
<dbReference type="Gene3D" id="3.90.550.10">
    <property type="entry name" value="Spore Coat Polysaccharide Biosynthesis Protein SpsA, Chain A"/>
    <property type="match status" value="1"/>
</dbReference>
<comment type="caution">
    <text evidence="2">The sequence shown here is derived from an EMBL/GenBank/DDBJ whole genome shotgun (WGS) entry which is preliminary data.</text>
</comment>
<evidence type="ECO:0000313" key="2">
    <source>
        <dbReference type="EMBL" id="MCX8533625.1"/>
    </source>
</evidence>
<dbReference type="CDD" id="cd00761">
    <property type="entry name" value="Glyco_tranf_GTA_type"/>
    <property type="match status" value="1"/>
</dbReference>
<sequence length="300" mass="35266">MISIVTAYYNRRELFIRTLESIKNQNHKSSFEVIAVDDGSDEHERLEDLTAEYLFLKIIRLEKKNKWYSNSCVPFNIGFKAAKGDKIIIQNPECLHYGNVLDYVEKNLTDTDYLCFSCFSLDKEITDNLDDRLQNKHFIEQLISSNALIHGKDGRNGWYSHSEYRPMPFHFCTAITNKNLKKLGGFDELFSLGIAYDDNEFLCRINKKKLNVRFIDNEIVLHQNHYLPTSTSYQSRSNKEVLMEKNLDIYRNITINKSFVSNRIIKNLPSLLKAVYIPREIYFWKTFIGLKKMIKKIIKS</sequence>
<dbReference type="InterPro" id="IPR050834">
    <property type="entry name" value="Glycosyltransf_2"/>
</dbReference>
<proteinExistence type="predicted"/>